<evidence type="ECO:0000313" key="2">
    <source>
        <dbReference type="EMBL" id="MDB7905786.1"/>
    </source>
</evidence>
<dbReference type="GO" id="GO:0000150">
    <property type="term" value="F:DNA strand exchange activity"/>
    <property type="evidence" value="ECO:0007669"/>
    <property type="project" value="InterPro"/>
</dbReference>
<proteinExistence type="predicted"/>
<reference evidence="2" key="1">
    <citation type="submission" date="2023-01" db="EMBL/GenBank/DDBJ databases">
        <title>Human gut microbiome strain richness.</title>
        <authorList>
            <person name="Chen-Liaw A."/>
        </authorList>
    </citation>
    <scope>NUCLEOTIDE SEQUENCE</scope>
    <source>
        <strain evidence="2">2225st1_A6_2225SCRN_200828</strain>
    </source>
</reference>
<dbReference type="AlphaFoldDB" id="A0AAW6BZD2"/>
<dbReference type="InterPro" id="IPR011109">
    <property type="entry name" value="DNA_bind_recombinase_dom"/>
</dbReference>
<evidence type="ECO:0000259" key="1">
    <source>
        <dbReference type="PROSITE" id="PS51737"/>
    </source>
</evidence>
<dbReference type="GO" id="GO:0003677">
    <property type="term" value="F:DNA binding"/>
    <property type="evidence" value="ECO:0007669"/>
    <property type="project" value="InterPro"/>
</dbReference>
<dbReference type="InterPro" id="IPR038109">
    <property type="entry name" value="DNA_bind_recomb_sf"/>
</dbReference>
<dbReference type="PROSITE" id="PS51737">
    <property type="entry name" value="RECOMBINASE_DNA_BIND"/>
    <property type="match status" value="1"/>
</dbReference>
<dbReference type="EMBL" id="JAQLWO010000006">
    <property type="protein sequence ID" value="MDB7905786.1"/>
    <property type="molecule type" value="Genomic_DNA"/>
</dbReference>
<gene>
    <name evidence="2" type="ORF">PND83_07345</name>
</gene>
<protein>
    <submittedName>
        <fullName evidence="2">Recombinase family protein</fullName>
    </submittedName>
</protein>
<comment type="caution">
    <text evidence="2">The sequence shown here is derived from an EMBL/GenBank/DDBJ whole genome shotgun (WGS) entry which is preliminary data.</text>
</comment>
<organism evidence="2 3">
    <name type="scientific">Flavonifractor plautii</name>
    <name type="common">Fusobacterium plautii</name>
    <dbReference type="NCBI Taxonomy" id="292800"/>
    <lineage>
        <taxon>Bacteria</taxon>
        <taxon>Bacillati</taxon>
        <taxon>Bacillota</taxon>
        <taxon>Clostridia</taxon>
        <taxon>Eubacteriales</taxon>
        <taxon>Oscillospiraceae</taxon>
        <taxon>Flavonifractor</taxon>
    </lineage>
</organism>
<dbReference type="Pfam" id="PF07508">
    <property type="entry name" value="Recombinase"/>
    <property type="match status" value="1"/>
</dbReference>
<dbReference type="Proteomes" id="UP001211006">
    <property type="component" value="Unassembled WGS sequence"/>
</dbReference>
<accession>A0AAW6BZD2</accession>
<feature type="domain" description="Recombinase" evidence="1">
    <location>
        <begin position="31"/>
        <end position="142"/>
    </location>
</feature>
<name>A0AAW6BZD2_FLAPL</name>
<sequence>MRKASRFEELDDFSNLLLLIFKKVRQLMKLPYGYVLIDGEITVQEEKADVVRSIFGAYLAGASLGKIVDLLAQREIVSPTGKAKWTRAAVDKLLANKKYIPVVGIEVYMDAQFERARRCNIDYEKAGHSRKTIRYQTPPFVA</sequence>
<evidence type="ECO:0000313" key="3">
    <source>
        <dbReference type="Proteomes" id="UP001211006"/>
    </source>
</evidence>
<dbReference type="Gene3D" id="3.90.1750.20">
    <property type="entry name" value="Putative Large Serine Recombinase, Chain B, Domain 2"/>
    <property type="match status" value="1"/>
</dbReference>
<dbReference type="RefSeq" id="WP_049893371.1">
    <property type="nucleotide sequence ID" value="NZ_CP095094.1"/>
</dbReference>